<organism evidence="1 2">
    <name type="scientific">Iris pallida</name>
    <name type="common">Sweet iris</name>
    <dbReference type="NCBI Taxonomy" id="29817"/>
    <lineage>
        <taxon>Eukaryota</taxon>
        <taxon>Viridiplantae</taxon>
        <taxon>Streptophyta</taxon>
        <taxon>Embryophyta</taxon>
        <taxon>Tracheophyta</taxon>
        <taxon>Spermatophyta</taxon>
        <taxon>Magnoliopsida</taxon>
        <taxon>Liliopsida</taxon>
        <taxon>Asparagales</taxon>
        <taxon>Iridaceae</taxon>
        <taxon>Iridoideae</taxon>
        <taxon>Irideae</taxon>
        <taxon>Iris</taxon>
    </lineage>
</organism>
<reference evidence="1" key="2">
    <citation type="submission" date="2023-04" db="EMBL/GenBank/DDBJ databases">
        <authorList>
            <person name="Bruccoleri R.E."/>
            <person name="Oakeley E.J."/>
            <person name="Faust A.-M."/>
            <person name="Dessus-Babus S."/>
            <person name="Altorfer M."/>
            <person name="Burckhardt D."/>
            <person name="Oertli M."/>
            <person name="Naumann U."/>
            <person name="Petersen F."/>
            <person name="Wong J."/>
        </authorList>
    </citation>
    <scope>NUCLEOTIDE SEQUENCE</scope>
    <source>
        <strain evidence="1">GSM-AAB239-AS_SAM_17_03QT</strain>
        <tissue evidence="1">Leaf</tissue>
    </source>
</reference>
<evidence type="ECO:0000313" key="1">
    <source>
        <dbReference type="EMBL" id="KAJ6795333.1"/>
    </source>
</evidence>
<dbReference type="Proteomes" id="UP001140949">
    <property type="component" value="Unassembled WGS sequence"/>
</dbReference>
<dbReference type="EMBL" id="JANAVB010041820">
    <property type="protein sequence ID" value="KAJ6795333.1"/>
    <property type="molecule type" value="Genomic_DNA"/>
</dbReference>
<proteinExistence type="predicted"/>
<reference evidence="1" key="1">
    <citation type="journal article" date="2023" name="GigaByte">
        <title>Genome assembly of the bearded iris, Iris pallida Lam.</title>
        <authorList>
            <person name="Bruccoleri R.E."/>
            <person name="Oakeley E.J."/>
            <person name="Faust A.M.E."/>
            <person name="Altorfer M."/>
            <person name="Dessus-Babus S."/>
            <person name="Burckhardt D."/>
            <person name="Oertli M."/>
            <person name="Naumann U."/>
            <person name="Petersen F."/>
            <person name="Wong J."/>
        </authorList>
    </citation>
    <scope>NUCLEOTIDE SEQUENCE</scope>
    <source>
        <strain evidence="1">GSM-AAB239-AS_SAM_17_03QT</strain>
    </source>
</reference>
<gene>
    <name evidence="1" type="ORF">M6B38_226335</name>
</gene>
<comment type="caution">
    <text evidence="1">The sequence shown here is derived from an EMBL/GenBank/DDBJ whole genome shotgun (WGS) entry which is preliminary data.</text>
</comment>
<keyword evidence="2" id="KW-1185">Reference proteome</keyword>
<protein>
    <submittedName>
        <fullName evidence="1">Leucine-rich repeat extensin-like protein 3</fullName>
    </submittedName>
</protein>
<sequence>MTARSRSAGLVGTIDLASKFWRGAGDGYDGEVAVSMRYDATIAGIWSRGSGAESSSPLEVQLWKTRRTRWKDALGGAAQIWSRSGGACRG</sequence>
<dbReference type="AlphaFoldDB" id="A0AAX6DU48"/>
<accession>A0AAX6DU48</accession>
<name>A0AAX6DU48_IRIPA</name>
<evidence type="ECO:0000313" key="2">
    <source>
        <dbReference type="Proteomes" id="UP001140949"/>
    </source>
</evidence>